<protein>
    <submittedName>
        <fullName evidence="3">Uncharacterized protein</fullName>
    </submittedName>
</protein>
<proteinExistence type="predicted"/>
<comment type="caution">
    <text evidence="3">The sequence shown here is derived from an EMBL/GenBank/DDBJ whole genome shotgun (WGS) entry which is preliminary data.</text>
</comment>
<evidence type="ECO:0000256" key="2">
    <source>
        <dbReference type="SAM" id="MobiDB-lite"/>
    </source>
</evidence>
<keyword evidence="1" id="KW-0175">Coiled coil</keyword>
<keyword evidence="4" id="KW-1185">Reference proteome</keyword>
<accession>A0AAD6VR77</accession>
<evidence type="ECO:0000313" key="4">
    <source>
        <dbReference type="Proteomes" id="UP001219525"/>
    </source>
</evidence>
<feature type="coiled-coil region" evidence="1">
    <location>
        <begin position="295"/>
        <end position="322"/>
    </location>
</feature>
<gene>
    <name evidence="3" type="ORF">GGX14DRAFT_559247</name>
</gene>
<dbReference type="Proteomes" id="UP001219525">
    <property type="component" value="Unassembled WGS sequence"/>
</dbReference>
<feature type="compositionally biased region" description="Polar residues" evidence="2">
    <location>
        <begin position="98"/>
        <end position="110"/>
    </location>
</feature>
<feature type="compositionally biased region" description="Polar residues" evidence="2">
    <location>
        <begin position="123"/>
        <end position="133"/>
    </location>
</feature>
<feature type="compositionally biased region" description="Polar residues" evidence="2">
    <location>
        <begin position="154"/>
        <end position="165"/>
    </location>
</feature>
<organism evidence="3 4">
    <name type="scientific">Mycena pura</name>
    <dbReference type="NCBI Taxonomy" id="153505"/>
    <lineage>
        <taxon>Eukaryota</taxon>
        <taxon>Fungi</taxon>
        <taxon>Dikarya</taxon>
        <taxon>Basidiomycota</taxon>
        <taxon>Agaricomycotina</taxon>
        <taxon>Agaricomycetes</taxon>
        <taxon>Agaricomycetidae</taxon>
        <taxon>Agaricales</taxon>
        <taxon>Marasmiineae</taxon>
        <taxon>Mycenaceae</taxon>
        <taxon>Mycena</taxon>
    </lineage>
</organism>
<feature type="region of interest" description="Disordered" evidence="2">
    <location>
        <begin position="154"/>
        <end position="176"/>
    </location>
</feature>
<evidence type="ECO:0000313" key="3">
    <source>
        <dbReference type="EMBL" id="KAJ7220460.1"/>
    </source>
</evidence>
<sequence>MIENGLRGFDNFPETADDGVDDLDTYGIDWEELHSADIMAHHMEHNADQELDPGALENPFSNDGPHKLSHVEVQEPLCPFTPDQVLLLDAHLSLNRHSQSRNMNSRQATVAPQLPDEPDSDPEQSNWSSSRPADFDSQFSQLVDVAQLATDLESGQFSTVPSRSHPSIPDPSEHTPYESPPWLASFVEHMLSRQRVERSEPLTQIILAPAPRPPLRSVTEYLTSRYASELHILRHLTQDVYGTAYIHYTHYRLLSQIASDVGLHINKPRQMAMAGGVYLTYQALFDWAEVHLGTFANVKSTVAQIEQARQQLKERLPNLTHQQSMLLGHLNELGMDPVPGARRSVSLGWSLAELRRNLAPHLSLHPMGPQ</sequence>
<dbReference type="AlphaFoldDB" id="A0AAD6VR77"/>
<feature type="region of interest" description="Disordered" evidence="2">
    <location>
        <begin position="98"/>
        <end position="133"/>
    </location>
</feature>
<name>A0AAD6VR77_9AGAR</name>
<dbReference type="EMBL" id="JARJCW010000009">
    <property type="protein sequence ID" value="KAJ7220460.1"/>
    <property type="molecule type" value="Genomic_DNA"/>
</dbReference>
<evidence type="ECO:0000256" key="1">
    <source>
        <dbReference type="SAM" id="Coils"/>
    </source>
</evidence>
<reference evidence="3" key="1">
    <citation type="submission" date="2023-03" db="EMBL/GenBank/DDBJ databases">
        <title>Massive genome expansion in bonnet fungi (Mycena s.s.) driven by repeated elements and novel gene families across ecological guilds.</title>
        <authorList>
            <consortium name="Lawrence Berkeley National Laboratory"/>
            <person name="Harder C.B."/>
            <person name="Miyauchi S."/>
            <person name="Viragh M."/>
            <person name="Kuo A."/>
            <person name="Thoen E."/>
            <person name="Andreopoulos B."/>
            <person name="Lu D."/>
            <person name="Skrede I."/>
            <person name="Drula E."/>
            <person name="Henrissat B."/>
            <person name="Morin E."/>
            <person name="Kohler A."/>
            <person name="Barry K."/>
            <person name="LaButti K."/>
            <person name="Morin E."/>
            <person name="Salamov A."/>
            <person name="Lipzen A."/>
            <person name="Mereny Z."/>
            <person name="Hegedus B."/>
            <person name="Baldrian P."/>
            <person name="Stursova M."/>
            <person name="Weitz H."/>
            <person name="Taylor A."/>
            <person name="Grigoriev I.V."/>
            <person name="Nagy L.G."/>
            <person name="Martin F."/>
            <person name="Kauserud H."/>
        </authorList>
    </citation>
    <scope>NUCLEOTIDE SEQUENCE</scope>
    <source>
        <strain evidence="3">9144</strain>
    </source>
</reference>